<proteinExistence type="predicted"/>
<keyword evidence="2" id="KW-1185">Reference proteome</keyword>
<dbReference type="OrthoDB" id="2455676at2"/>
<evidence type="ECO:0008006" key="3">
    <source>
        <dbReference type="Google" id="ProtNLM"/>
    </source>
</evidence>
<reference evidence="2" key="2">
    <citation type="submission" date="2016-03" db="EMBL/GenBank/DDBJ databases">
        <authorList>
            <person name="Ploux O."/>
        </authorList>
    </citation>
    <scope>NUCLEOTIDE SEQUENCE [LARGE SCALE GENOMIC DNA]</scope>
    <source>
        <strain evidence="2">PP9</strain>
    </source>
</reference>
<dbReference type="Proteomes" id="UP000076021">
    <property type="component" value="Chromosome"/>
</dbReference>
<gene>
    <name evidence="1" type="ORF">ATY39_07890</name>
</gene>
<dbReference type="STRING" id="241244.ATY39_07890"/>
<accession>A0A143HCE2</accession>
<dbReference type="KEGG" id="rst:ATY39_07890"/>
<dbReference type="AlphaFoldDB" id="A0A143HCE2"/>
<evidence type="ECO:0000313" key="2">
    <source>
        <dbReference type="Proteomes" id="UP000076021"/>
    </source>
</evidence>
<dbReference type="InterPro" id="IPR031682">
    <property type="entry name" value="EsaE"/>
</dbReference>
<organism evidence="1 2">
    <name type="scientific">Rummeliibacillus stabekisii</name>
    <dbReference type="NCBI Taxonomy" id="241244"/>
    <lineage>
        <taxon>Bacteria</taxon>
        <taxon>Bacillati</taxon>
        <taxon>Bacillota</taxon>
        <taxon>Bacilli</taxon>
        <taxon>Bacillales</taxon>
        <taxon>Caryophanaceae</taxon>
        <taxon>Rummeliibacillus</taxon>
    </lineage>
</organism>
<dbReference type="EMBL" id="CP014806">
    <property type="protein sequence ID" value="AMW99394.1"/>
    <property type="molecule type" value="Genomic_DNA"/>
</dbReference>
<dbReference type="Pfam" id="PF16887">
    <property type="entry name" value="DUF5081"/>
    <property type="match status" value="1"/>
</dbReference>
<name>A0A143HCE2_9BACL</name>
<dbReference type="RefSeq" id="WP_066788224.1">
    <property type="nucleotide sequence ID" value="NZ_CP014806.1"/>
</dbReference>
<sequence length="222" mass="26268">MTAKFTAEELLLLASAFDCRMLFGLPDRQLLVMKNQQGFDEAKQGLVDKNIMDVEGKLTKDGFTLVQVLEQYASSDRYIRLDNLMTGFGKHEHLITIKWLEEGKFQLFVHQDIAFLKRVMEGYPLFNREPLQEDTSYLKRQIQMEETEEYFESGNPTIQLECFTINYEEQSSTAEQWMFFENNGQLQGIDIEHNIAYQLSQYFLVKKIYDFYRFPYKEAHIQ</sequence>
<evidence type="ECO:0000313" key="1">
    <source>
        <dbReference type="EMBL" id="AMW99394.1"/>
    </source>
</evidence>
<protein>
    <recommendedName>
        <fullName evidence="3">DUF5081 domain-containing protein</fullName>
    </recommendedName>
</protein>
<reference evidence="1 2" key="1">
    <citation type="journal article" date="2016" name="Genome Announc.">
        <title>Whole-Genome Sequence of Rummeliibacillus stabekisii Strain PP9 Isolated from Antarctic Soil.</title>
        <authorList>
            <person name="da Mota F.F."/>
            <person name="Vollu R.E."/>
            <person name="Jurelevicius D."/>
            <person name="Seldin L."/>
        </authorList>
    </citation>
    <scope>NUCLEOTIDE SEQUENCE [LARGE SCALE GENOMIC DNA]</scope>
    <source>
        <strain evidence="1 2">PP9</strain>
    </source>
</reference>